<sequence>MSTMALTTLPGVFQDKYGLFQIIMFIFIIVELPQGLLAVLYTVTELDLIFALGDLTEMITLLTSCIIFALFCLMNGAVRSAFMEAPCLRW</sequence>
<feature type="non-terminal residue" evidence="2">
    <location>
        <position position="90"/>
    </location>
</feature>
<dbReference type="AlphaFoldDB" id="A0A0B1RYJ9"/>
<accession>A0A0B1RYJ9</accession>
<dbReference type="PANTHER" id="PTHR46273">
    <property type="entry name" value="MYOSUPPRESSIN RECEPTOR 1, ISOFORM B-RELATED"/>
    <property type="match status" value="1"/>
</dbReference>
<keyword evidence="1" id="KW-0472">Membrane</keyword>
<reference evidence="2 3" key="1">
    <citation type="submission" date="2014-03" db="EMBL/GenBank/DDBJ databases">
        <title>Draft genome of the hookworm Oesophagostomum dentatum.</title>
        <authorList>
            <person name="Mitreva M."/>
        </authorList>
    </citation>
    <scope>NUCLEOTIDE SEQUENCE [LARGE SCALE GENOMIC DNA]</scope>
    <source>
        <strain evidence="2 3">OD-Hann</strain>
    </source>
</reference>
<dbReference type="GO" id="GO:0008528">
    <property type="term" value="F:G protein-coupled peptide receptor activity"/>
    <property type="evidence" value="ECO:0007669"/>
    <property type="project" value="TreeGrafter"/>
</dbReference>
<name>A0A0B1RYJ9_OESDE</name>
<dbReference type="Proteomes" id="UP000053660">
    <property type="component" value="Unassembled WGS sequence"/>
</dbReference>
<evidence type="ECO:0000313" key="3">
    <source>
        <dbReference type="Proteomes" id="UP000053660"/>
    </source>
</evidence>
<feature type="transmembrane region" description="Helical" evidence="1">
    <location>
        <begin position="55"/>
        <end position="78"/>
    </location>
</feature>
<keyword evidence="3" id="KW-1185">Reference proteome</keyword>
<keyword evidence="1" id="KW-0812">Transmembrane</keyword>
<dbReference type="PANTHER" id="PTHR46273:SF11">
    <property type="entry name" value="G-PROTEIN COUPLED RECEPTORS FAMILY 1 PROFILE DOMAIN-CONTAINING PROTEIN"/>
    <property type="match status" value="1"/>
</dbReference>
<dbReference type="EMBL" id="KN610441">
    <property type="protein sequence ID" value="KHJ77764.1"/>
    <property type="molecule type" value="Genomic_DNA"/>
</dbReference>
<dbReference type="Gene3D" id="1.20.1070.10">
    <property type="entry name" value="Rhodopsin 7-helix transmembrane proteins"/>
    <property type="match status" value="1"/>
</dbReference>
<dbReference type="InterPro" id="IPR053219">
    <property type="entry name" value="GPCR_Dmsr-1"/>
</dbReference>
<gene>
    <name evidence="2" type="ORF">OESDEN_22616</name>
</gene>
<dbReference type="GO" id="GO:0005886">
    <property type="term" value="C:plasma membrane"/>
    <property type="evidence" value="ECO:0007669"/>
    <property type="project" value="TreeGrafter"/>
</dbReference>
<organism evidence="2 3">
    <name type="scientific">Oesophagostomum dentatum</name>
    <name type="common">Nodular worm</name>
    <dbReference type="NCBI Taxonomy" id="61180"/>
    <lineage>
        <taxon>Eukaryota</taxon>
        <taxon>Metazoa</taxon>
        <taxon>Ecdysozoa</taxon>
        <taxon>Nematoda</taxon>
        <taxon>Chromadorea</taxon>
        <taxon>Rhabditida</taxon>
        <taxon>Rhabditina</taxon>
        <taxon>Rhabditomorpha</taxon>
        <taxon>Strongyloidea</taxon>
        <taxon>Strongylidae</taxon>
        <taxon>Oesophagostomum</taxon>
    </lineage>
</organism>
<evidence type="ECO:0000256" key="1">
    <source>
        <dbReference type="SAM" id="Phobius"/>
    </source>
</evidence>
<keyword evidence="1" id="KW-1133">Transmembrane helix</keyword>
<evidence type="ECO:0000313" key="2">
    <source>
        <dbReference type="EMBL" id="KHJ77764.1"/>
    </source>
</evidence>
<evidence type="ECO:0008006" key="4">
    <source>
        <dbReference type="Google" id="ProtNLM"/>
    </source>
</evidence>
<dbReference type="OrthoDB" id="5864054at2759"/>
<feature type="transmembrane region" description="Helical" evidence="1">
    <location>
        <begin position="20"/>
        <end position="43"/>
    </location>
</feature>
<protein>
    <recommendedName>
        <fullName evidence="4">G-protein coupled receptors family 1 profile domain-containing protein</fullName>
    </recommendedName>
</protein>
<proteinExistence type="predicted"/>